<reference evidence="3" key="3">
    <citation type="submission" date="2015-04" db="UniProtKB">
        <authorList>
            <consortium name="EnsemblPlants"/>
        </authorList>
    </citation>
    <scope>IDENTIFICATION</scope>
    <source>
        <strain evidence="3">cv. Jemalong A17</strain>
    </source>
</reference>
<evidence type="ECO:0000313" key="4">
    <source>
        <dbReference type="Proteomes" id="UP000002051"/>
    </source>
</evidence>
<dbReference type="AlphaFoldDB" id="G7JWH8"/>
<reference evidence="2 4" key="1">
    <citation type="journal article" date="2011" name="Nature">
        <title>The Medicago genome provides insight into the evolution of rhizobial symbioses.</title>
        <authorList>
            <person name="Young N.D."/>
            <person name="Debelle F."/>
            <person name="Oldroyd G.E."/>
            <person name="Geurts R."/>
            <person name="Cannon S.B."/>
            <person name="Udvardi M.K."/>
            <person name="Benedito V.A."/>
            <person name="Mayer K.F."/>
            <person name="Gouzy J."/>
            <person name="Schoof H."/>
            <person name="Van de Peer Y."/>
            <person name="Proost S."/>
            <person name="Cook D.R."/>
            <person name="Meyers B.C."/>
            <person name="Spannagl M."/>
            <person name="Cheung F."/>
            <person name="De Mita S."/>
            <person name="Krishnakumar V."/>
            <person name="Gundlach H."/>
            <person name="Zhou S."/>
            <person name="Mudge J."/>
            <person name="Bharti A.K."/>
            <person name="Murray J.D."/>
            <person name="Naoumkina M.A."/>
            <person name="Rosen B."/>
            <person name="Silverstein K.A."/>
            <person name="Tang H."/>
            <person name="Rombauts S."/>
            <person name="Zhao P.X."/>
            <person name="Zhou P."/>
            <person name="Barbe V."/>
            <person name="Bardou P."/>
            <person name="Bechner M."/>
            <person name="Bellec A."/>
            <person name="Berger A."/>
            <person name="Berges H."/>
            <person name="Bidwell S."/>
            <person name="Bisseling T."/>
            <person name="Choisne N."/>
            <person name="Couloux A."/>
            <person name="Denny R."/>
            <person name="Deshpande S."/>
            <person name="Dai X."/>
            <person name="Doyle J.J."/>
            <person name="Dudez A.M."/>
            <person name="Farmer A.D."/>
            <person name="Fouteau S."/>
            <person name="Franken C."/>
            <person name="Gibelin C."/>
            <person name="Gish J."/>
            <person name="Goldstein S."/>
            <person name="Gonzalez A.J."/>
            <person name="Green P.J."/>
            <person name="Hallab A."/>
            <person name="Hartog M."/>
            <person name="Hua A."/>
            <person name="Humphray S.J."/>
            <person name="Jeong D.H."/>
            <person name="Jing Y."/>
            <person name="Jocker A."/>
            <person name="Kenton S.M."/>
            <person name="Kim D.J."/>
            <person name="Klee K."/>
            <person name="Lai H."/>
            <person name="Lang C."/>
            <person name="Lin S."/>
            <person name="Macmil S.L."/>
            <person name="Magdelenat G."/>
            <person name="Matthews L."/>
            <person name="McCorrison J."/>
            <person name="Monaghan E.L."/>
            <person name="Mun J.H."/>
            <person name="Najar F.Z."/>
            <person name="Nicholson C."/>
            <person name="Noirot C."/>
            <person name="O'Bleness M."/>
            <person name="Paule C.R."/>
            <person name="Poulain J."/>
            <person name="Prion F."/>
            <person name="Qin B."/>
            <person name="Qu C."/>
            <person name="Retzel E.F."/>
            <person name="Riddle C."/>
            <person name="Sallet E."/>
            <person name="Samain S."/>
            <person name="Samson N."/>
            <person name="Sanders I."/>
            <person name="Saurat O."/>
            <person name="Scarpelli C."/>
            <person name="Schiex T."/>
            <person name="Segurens B."/>
            <person name="Severin A.J."/>
            <person name="Sherrier D.J."/>
            <person name="Shi R."/>
            <person name="Sims S."/>
            <person name="Singer S.R."/>
            <person name="Sinharoy S."/>
            <person name="Sterck L."/>
            <person name="Viollet A."/>
            <person name="Wang B.B."/>
            <person name="Wang K."/>
            <person name="Wang M."/>
            <person name="Wang X."/>
            <person name="Warfsmann J."/>
            <person name="Weissenbach J."/>
            <person name="White D.D."/>
            <person name="White J.D."/>
            <person name="Wiley G.B."/>
            <person name="Wincker P."/>
            <person name="Xing Y."/>
            <person name="Yang L."/>
            <person name="Yao Z."/>
            <person name="Ying F."/>
            <person name="Zhai J."/>
            <person name="Zhou L."/>
            <person name="Zuber A."/>
            <person name="Denarie J."/>
            <person name="Dixon R.A."/>
            <person name="May G.D."/>
            <person name="Schwartz D.C."/>
            <person name="Rogers J."/>
            <person name="Quetier F."/>
            <person name="Town C.D."/>
            <person name="Roe B.A."/>
        </authorList>
    </citation>
    <scope>NUCLEOTIDE SEQUENCE [LARGE SCALE GENOMIC DNA]</scope>
    <source>
        <strain evidence="2">A17</strain>
        <strain evidence="3 4">cv. Jemalong A17</strain>
    </source>
</reference>
<dbReference type="Proteomes" id="UP000002051">
    <property type="component" value="Chromosome 5"/>
</dbReference>
<dbReference type="EnsemblPlants" id="AES96850">
    <property type="protein sequence ID" value="AES96850"/>
    <property type="gene ID" value="MTR_5g042280"/>
</dbReference>
<keyword evidence="4" id="KW-1185">Reference proteome</keyword>
<evidence type="ECO:0000313" key="2">
    <source>
        <dbReference type="EMBL" id="AES96850.1"/>
    </source>
</evidence>
<keyword evidence="1" id="KW-0472">Membrane</keyword>
<keyword evidence="1" id="KW-1133">Transmembrane helix</keyword>
<gene>
    <name evidence="2" type="ordered locus">MTR_5g042280</name>
</gene>
<organism evidence="2 4">
    <name type="scientific">Medicago truncatula</name>
    <name type="common">Barrel medic</name>
    <name type="synonym">Medicago tribuloides</name>
    <dbReference type="NCBI Taxonomy" id="3880"/>
    <lineage>
        <taxon>Eukaryota</taxon>
        <taxon>Viridiplantae</taxon>
        <taxon>Streptophyta</taxon>
        <taxon>Embryophyta</taxon>
        <taxon>Tracheophyta</taxon>
        <taxon>Spermatophyta</taxon>
        <taxon>Magnoliopsida</taxon>
        <taxon>eudicotyledons</taxon>
        <taxon>Gunneridae</taxon>
        <taxon>Pentapetalae</taxon>
        <taxon>rosids</taxon>
        <taxon>fabids</taxon>
        <taxon>Fabales</taxon>
        <taxon>Fabaceae</taxon>
        <taxon>Papilionoideae</taxon>
        <taxon>50 kb inversion clade</taxon>
        <taxon>NPAAA clade</taxon>
        <taxon>Hologalegina</taxon>
        <taxon>IRL clade</taxon>
        <taxon>Trifolieae</taxon>
        <taxon>Medicago</taxon>
    </lineage>
</organism>
<dbReference type="EMBL" id="CM001221">
    <property type="protein sequence ID" value="AES96850.1"/>
    <property type="molecule type" value="Genomic_DNA"/>
</dbReference>
<reference evidence="2 4" key="2">
    <citation type="journal article" date="2014" name="BMC Genomics">
        <title>An improved genome release (version Mt4.0) for the model legume Medicago truncatula.</title>
        <authorList>
            <person name="Tang H."/>
            <person name="Krishnakumar V."/>
            <person name="Bidwell S."/>
            <person name="Rosen B."/>
            <person name="Chan A."/>
            <person name="Zhou S."/>
            <person name="Gentzbittel L."/>
            <person name="Childs K.L."/>
            <person name="Yandell M."/>
            <person name="Gundlach H."/>
            <person name="Mayer K.F."/>
            <person name="Schwartz D.C."/>
            <person name="Town C.D."/>
        </authorList>
    </citation>
    <scope>GENOME REANNOTATION</scope>
    <source>
        <strain evidence="3 4">cv. Jemalong A17</strain>
    </source>
</reference>
<keyword evidence="1 2" id="KW-0812">Transmembrane</keyword>
<proteinExistence type="predicted"/>
<name>G7JWH8_MEDTR</name>
<feature type="transmembrane region" description="Helical" evidence="1">
    <location>
        <begin position="34"/>
        <end position="52"/>
    </location>
</feature>
<protein>
    <submittedName>
        <fullName evidence="2">Transmembrane protein, putative</fullName>
    </submittedName>
</protein>
<dbReference type="PaxDb" id="3880-AES96850"/>
<evidence type="ECO:0000256" key="1">
    <source>
        <dbReference type="SAM" id="Phobius"/>
    </source>
</evidence>
<sequence length="140" mass="15849">MYAETSLRPSNSNHWEELEGEPLGRVWQARSTQLFPLLSSFVAVVIIGYFKSILVQELLLSIMSFFAASACCISSRFLVTTGQQCGITTEKRTDVVPVVCPLNFLERMAALSSRLGQFGPNWVNRFFCVRLFFSLAVFYF</sequence>
<dbReference type="HOGENOM" id="CLU_1838110_0_0_1"/>
<accession>G7JWH8</accession>
<evidence type="ECO:0000313" key="3">
    <source>
        <dbReference type="EnsemblPlants" id="AES96850"/>
    </source>
</evidence>